<dbReference type="PROSITE" id="PS50234">
    <property type="entry name" value="VWFA"/>
    <property type="match status" value="1"/>
</dbReference>
<proteinExistence type="predicted"/>
<feature type="domain" description="VWFA" evidence="3">
    <location>
        <begin position="181"/>
        <end position="336"/>
    </location>
</feature>
<keyword evidence="2" id="KW-0472">Membrane</keyword>
<protein>
    <recommendedName>
        <fullName evidence="3">VWFA domain-containing protein</fullName>
    </recommendedName>
</protein>
<sequence>MATAHEPRLGRTPLTDPRALLTSTAFHVLLAALASLTVLTAVMTPTDEGTGRKAMRGDLGPVDNRADRPPDSGAGGGGGPGEIGGLGDPDMAVRPTDAPAVKPVRDPTADALLNEILPQSVVKPDAALSRDLPDLPTTGAGLVEGSGVGGGEGRGGGSGGGVGRGIGPGTEFFGSREHGRSFAYVIDCSGSMSTRNALDIAKRELLASLDRLPPDVDFAVTFYDLNARKLTDAQGRRGLMPATAANKARVRAQLAAVAPFGGTDHLLALRTALVDRPEVIFFLTDAASMTNDNVETLLREAKESRIQAIEFGLGRDMGQNTPLRRLATATGGAYTYVDTSRFPKSAAGY</sequence>
<dbReference type="SUPFAM" id="SSF53300">
    <property type="entry name" value="vWA-like"/>
    <property type="match status" value="1"/>
</dbReference>
<evidence type="ECO:0000259" key="3">
    <source>
        <dbReference type="PROSITE" id="PS50234"/>
    </source>
</evidence>
<organism evidence="4 5">
    <name type="scientific">Paludisphaera mucosa</name>
    <dbReference type="NCBI Taxonomy" id="3030827"/>
    <lineage>
        <taxon>Bacteria</taxon>
        <taxon>Pseudomonadati</taxon>
        <taxon>Planctomycetota</taxon>
        <taxon>Planctomycetia</taxon>
        <taxon>Isosphaerales</taxon>
        <taxon>Isosphaeraceae</taxon>
        <taxon>Paludisphaera</taxon>
    </lineage>
</organism>
<keyword evidence="5" id="KW-1185">Reference proteome</keyword>
<evidence type="ECO:0000313" key="5">
    <source>
        <dbReference type="Proteomes" id="UP001216907"/>
    </source>
</evidence>
<feature type="region of interest" description="Disordered" evidence="1">
    <location>
        <begin position="129"/>
        <end position="171"/>
    </location>
</feature>
<evidence type="ECO:0000256" key="1">
    <source>
        <dbReference type="SAM" id="MobiDB-lite"/>
    </source>
</evidence>
<evidence type="ECO:0000313" key="4">
    <source>
        <dbReference type="EMBL" id="MDG3002490.1"/>
    </source>
</evidence>
<dbReference type="Proteomes" id="UP001216907">
    <property type="component" value="Unassembled WGS sequence"/>
</dbReference>
<dbReference type="InterPro" id="IPR002035">
    <property type="entry name" value="VWF_A"/>
</dbReference>
<feature type="region of interest" description="Disordered" evidence="1">
    <location>
        <begin position="47"/>
        <end position="104"/>
    </location>
</feature>
<feature type="compositionally biased region" description="Gly residues" evidence="1">
    <location>
        <begin position="73"/>
        <end position="87"/>
    </location>
</feature>
<dbReference type="InterPro" id="IPR036465">
    <property type="entry name" value="vWFA_dom_sf"/>
</dbReference>
<gene>
    <name evidence="4" type="ORF">PZE19_01710</name>
</gene>
<accession>A0ABT6F4H5</accession>
<dbReference type="PANTHER" id="PTHR45737">
    <property type="entry name" value="VON WILLEBRAND FACTOR A DOMAIN-CONTAINING PROTEIN 5A"/>
    <property type="match status" value="1"/>
</dbReference>
<dbReference type="EMBL" id="JARRAG010000001">
    <property type="protein sequence ID" value="MDG3002490.1"/>
    <property type="molecule type" value="Genomic_DNA"/>
</dbReference>
<feature type="compositionally biased region" description="Gly residues" evidence="1">
    <location>
        <begin position="142"/>
        <end position="168"/>
    </location>
</feature>
<dbReference type="PANTHER" id="PTHR45737:SF6">
    <property type="entry name" value="VON WILLEBRAND FACTOR A DOMAIN-CONTAINING PROTEIN 5A"/>
    <property type="match status" value="1"/>
</dbReference>
<name>A0ABT6F4H5_9BACT</name>
<feature type="transmembrane region" description="Helical" evidence="2">
    <location>
        <begin position="20"/>
        <end position="43"/>
    </location>
</feature>
<comment type="caution">
    <text evidence="4">The sequence shown here is derived from an EMBL/GenBank/DDBJ whole genome shotgun (WGS) entry which is preliminary data.</text>
</comment>
<dbReference type="RefSeq" id="WP_277858854.1">
    <property type="nucleotide sequence ID" value="NZ_JARRAG010000001.1"/>
</dbReference>
<keyword evidence="2" id="KW-1133">Transmembrane helix</keyword>
<dbReference type="Gene3D" id="3.40.50.410">
    <property type="entry name" value="von Willebrand factor, type A domain"/>
    <property type="match status" value="1"/>
</dbReference>
<dbReference type="SMART" id="SM00327">
    <property type="entry name" value="VWA"/>
    <property type="match status" value="1"/>
</dbReference>
<evidence type="ECO:0000256" key="2">
    <source>
        <dbReference type="SAM" id="Phobius"/>
    </source>
</evidence>
<reference evidence="4 5" key="1">
    <citation type="submission" date="2023-03" db="EMBL/GenBank/DDBJ databases">
        <title>Paludisphaera mucosa sp. nov. a novel planctomycete from northern fen.</title>
        <authorList>
            <person name="Ivanova A."/>
        </authorList>
    </citation>
    <scope>NUCLEOTIDE SEQUENCE [LARGE SCALE GENOMIC DNA]</scope>
    <source>
        <strain evidence="4 5">Pla2</strain>
    </source>
</reference>
<keyword evidence="2" id="KW-0812">Transmembrane</keyword>